<keyword evidence="1" id="KW-0479">Metal-binding</keyword>
<keyword evidence="2" id="KW-0378">Hydrolase</keyword>
<accession>A0AAU9CZ28</accession>
<dbReference type="AlphaFoldDB" id="A0AAU9CZ28"/>
<evidence type="ECO:0000256" key="1">
    <source>
        <dbReference type="ARBA" id="ARBA00022723"/>
    </source>
</evidence>
<keyword evidence="4" id="KW-1185">Reference proteome</keyword>
<protein>
    <submittedName>
        <fullName evidence="3">Dihydrofolate reductase</fullName>
    </submittedName>
</protein>
<dbReference type="Gene3D" id="3.30.540.30">
    <property type="match status" value="2"/>
</dbReference>
<geneLocation type="plasmid" evidence="3 4">
    <name>pFA3</name>
</geneLocation>
<dbReference type="PANTHER" id="PTHR23422">
    <property type="entry name" value="DIPEPTIDYL PEPTIDASE III-RELATED"/>
    <property type="match status" value="1"/>
</dbReference>
<dbReference type="GO" id="GO:0016787">
    <property type="term" value="F:hydrolase activity"/>
    <property type="evidence" value="ECO:0007669"/>
    <property type="project" value="UniProtKB-KW"/>
</dbReference>
<evidence type="ECO:0000256" key="2">
    <source>
        <dbReference type="ARBA" id="ARBA00022801"/>
    </source>
</evidence>
<name>A0AAU9CZ28_9BACT</name>
<dbReference type="PANTHER" id="PTHR23422:SF11">
    <property type="entry name" value="DIPEPTIDYL PEPTIDASE 3"/>
    <property type="match status" value="1"/>
</dbReference>
<dbReference type="InterPro" id="IPR039461">
    <property type="entry name" value="Peptidase_M49"/>
</dbReference>
<dbReference type="KEGG" id="fax:FUAX_46440"/>
<gene>
    <name evidence="3" type="ORF">FUAX_46440</name>
</gene>
<organism evidence="3 4">
    <name type="scientific">Fulvitalea axinellae</name>
    <dbReference type="NCBI Taxonomy" id="1182444"/>
    <lineage>
        <taxon>Bacteria</taxon>
        <taxon>Pseudomonadati</taxon>
        <taxon>Bacteroidota</taxon>
        <taxon>Cytophagia</taxon>
        <taxon>Cytophagales</taxon>
        <taxon>Persicobacteraceae</taxon>
        <taxon>Fulvitalea</taxon>
    </lineage>
</organism>
<evidence type="ECO:0000313" key="3">
    <source>
        <dbReference type="EMBL" id="BDD12212.1"/>
    </source>
</evidence>
<dbReference type="EMBL" id="AP025317">
    <property type="protein sequence ID" value="BDD12212.1"/>
    <property type="molecule type" value="Genomic_DNA"/>
</dbReference>
<dbReference type="Proteomes" id="UP001348817">
    <property type="component" value="Plasmid pFA3"/>
</dbReference>
<evidence type="ECO:0000313" key="4">
    <source>
        <dbReference type="Proteomes" id="UP001348817"/>
    </source>
</evidence>
<dbReference type="Pfam" id="PF03571">
    <property type="entry name" value="Peptidase_M49"/>
    <property type="match status" value="2"/>
</dbReference>
<proteinExistence type="predicted"/>
<sequence length="712" mass="80162">MTTRRGNTVSFSLFYTNKLSNMNNIAKWLLSAGVLASATMACQPNQEKKEASVAKEVATAFQVKADRFADLQILRYQVPGFDQLDAKDKEFLYYMSQAALSGRDIIWDQNYKYNLTVRRTIEAIVDTYKGDRSAKDFADFMVYAKRVWFSNGIHHHYSNNKILPKFSSDFLATLIEGADKAKLPLAEGQSVKDFVKFISPIITDASVAPKKVSLDPDKDLLKASANNLYENVSQAEAEAYYESIKDKSTHHPVMYGLNSKVIKENGKVIEKVYKVGGMYSDAIEKIVYWLEKAKGVSQDAQQQKTLGLLIDYYKTGDLKKFDEYCIEWVKDTNTNYDAINGFIEVYGDAMGYKGAFESVVQMKDLEASARLESVAKEAQWFEDHSPIMDEHKKKNVKGVSYKVVTVVIEGGDATPSTPIGINLPNSNWIRAEHGSKSVSLGNIKDAYNAASGGSTLKEFCFTDEEVARAKKHGVLSGKLHTALHEVIGHASGKLNKGIGTPKETLKSYASAIEEGRADLVGLYFIMDQKLVDMGIMPSLDVAKAQYEGYIRNGMMLQLRRLEPGEIIEEAHMRNRALVARWCYEKGQKENVIEKVVKDGKTFFVIRDYEKLRGLFGDLLRELQRIKSEGDYDEARRLMETYGVKVDPELHKEVVSRYAQFDSAPYSGFIQPEYTPVVGDNGEIKDVKVSYPTDFAKQMMKYGKDYSFLPNVN</sequence>
<dbReference type="GO" id="GO:0046872">
    <property type="term" value="F:metal ion binding"/>
    <property type="evidence" value="ECO:0007669"/>
    <property type="project" value="UniProtKB-KW"/>
</dbReference>
<keyword evidence="3" id="KW-0614">Plasmid</keyword>
<reference evidence="3 4" key="1">
    <citation type="submission" date="2021-12" db="EMBL/GenBank/DDBJ databases">
        <title>Genome sequencing of bacteria with rrn-lacking chromosome and rrn-plasmid.</title>
        <authorList>
            <person name="Anda M."/>
            <person name="Iwasaki W."/>
        </authorList>
    </citation>
    <scope>NUCLEOTIDE SEQUENCE [LARGE SCALE GENOMIC DNA]</scope>
    <source>
        <strain evidence="3 4">DSM 100852</strain>
        <plasmid evidence="3 4">pFA3</plasmid>
    </source>
</reference>